<reference evidence="2 3" key="1">
    <citation type="journal article" date="2013" name="PLoS Genet.">
        <title>The genome and development-dependent transcriptomes of Pyronema confluens: a window into fungal evolution.</title>
        <authorList>
            <person name="Traeger S."/>
            <person name="Altegoer F."/>
            <person name="Freitag M."/>
            <person name="Gabaldon T."/>
            <person name="Kempken F."/>
            <person name="Kumar A."/>
            <person name="Marcet-Houben M."/>
            <person name="Poggeler S."/>
            <person name="Stajich J.E."/>
            <person name="Nowrousian M."/>
        </authorList>
    </citation>
    <scope>NUCLEOTIDE SEQUENCE [LARGE SCALE GENOMIC DNA]</scope>
    <source>
        <strain evidence="3">CBS 100304</strain>
        <tissue evidence="2">Vegetative mycelium</tissue>
    </source>
</reference>
<evidence type="ECO:0000313" key="3">
    <source>
        <dbReference type="Proteomes" id="UP000018144"/>
    </source>
</evidence>
<dbReference type="EMBL" id="HF935428">
    <property type="protein sequence ID" value="CCX30205.1"/>
    <property type="molecule type" value="Genomic_DNA"/>
</dbReference>
<protein>
    <submittedName>
        <fullName evidence="2">Uncharacterized protein</fullName>
    </submittedName>
</protein>
<keyword evidence="3" id="KW-1185">Reference proteome</keyword>
<evidence type="ECO:0000313" key="2">
    <source>
        <dbReference type="EMBL" id="CCX30205.1"/>
    </source>
</evidence>
<dbReference type="Proteomes" id="UP000018144">
    <property type="component" value="Unassembled WGS sequence"/>
</dbReference>
<feature type="region of interest" description="Disordered" evidence="1">
    <location>
        <begin position="48"/>
        <end position="75"/>
    </location>
</feature>
<dbReference type="AlphaFoldDB" id="U4LLH2"/>
<accession>U4LLH2</accession>
<sequence length="91" mass="10000">MTYPGPSTSYDTAGMRLTIPGGHGDRSGHSRVPISPTEVESMNNAFGAGMQFDENHPPCSESTTSPTIRARWHSESHTTHIRRIWKSGLPH</sequence>
<organism evidence="2 3">
    <name type="scientific">Pyronema omphalodes (strain CBS 100304)</name>
    <name type="common">Pyronema confluens</name>
    <dbReference type="NCBI Taxonomy" id="1076935"/>
    <lineage>
        <taxon>Eukaryota</taxon>
        <taxon>Fungi</taxon>
        <taxon>Dikarya</taxon>
        <taxon>Ascomycota</taxon>
        <taxon>Pezizomycotina</taxon>
        <taxon>Pezizomycetes</taxon>
        <taxon>Pezizales</taxon>
        <taxon>Pyronemataceae</taxon>
        <taxon>Pyronema</taxon>
    </lineage>
</organism>
<feature type="region of interest" description="Disordered" evidence="1">
    <location>
        <begin position="1"/>
        <end position="35"/>
    </location>
</feature>
<evidence type="ECO:0000256" key="1">
    <source>
        <dbReference type="SAM" id="MobiDB-lite"/>
    </source>
</evidence>
<name>U4LLH2_PYROM</name>
<feature type="compositionally biased region" description="Polar residues" evidence="1">
    <location>
        <begin position="1"/>
        <end position="11"/>
    </location>
</feature>
<gene>
    <name evidence="2" type="ORF">PCON_08307</name>
</gene>
<proteinExistence type="predicted"/>